<dbReference type="NCBIfam" id="TIGR01727">
    <property type="entry name" value="oligo_HPY"/>
    <property type="match status" value="1"/>
</dbReference>
<dbReference type="SUPFAM" id="SSF52540">
    <property type="entry name" value="P-loop containing nucleoside triphosphate hydrolases"/>
    <property type="match status" value="1"/>
</dbReference>
<dbReference type="AlphaFoldDB" id="X1T749"/>
<organism evidence="5">
    <name type="scientific">marine sediment metagenome</name>
    <dbReference type="NCBI Taxonomy" id="412755"/>
    <lineage>
        <taxon>unclassified sequences</taxon>
        <taxon>metagenomes</taxon>
        <taxon>ecological metagenomes</taxon>
    </lineage>
</organism>
<dbReference type="GO" id="GO:0005524">
    <property type="term" value="F:ATP binding"/>
    <property type="evidence" value="ECO:0007669"/>
    <property type="project" value="UniProtKB-KW"/>
</dbReference>
<evidence type="ECO:0000256" key="3">
    <source>
        <dbReference type="ARBA" id="ARBA00022840"/>
    </source>
</evidence>
<dbReference type="InterPro" id="IPR013563">
    <property type="entry name" value="Oligopep_ABC_C"/>
</dbReference>
<keyword evidence="3" id="KW-0067">ATP-binding</keyword>
<evidence type="ECO:0000313" key="5">
    <source>
        <dbReference type="EMBL" id="GAI83385.1"/>
    </source>
</evidence>
<dbReference type="GO" id="GO:0015833">
    <property type="term" value="P:peptide transport"/>
    <property type="evidence" value="ECO:0007669"/>
    <property type="project" value="InterPro"/>
</dbReference>
<keyword evidence="1" id="KW-0813">Transport</keyword>
<name>X1T749_9ZZZZ</name>
<keyword evidence="2" id="KW-0547">Nucleotide-binding</keyword>
<dbReference type="PANTHER" id="PTHR43067">
    <property type="entry name" value="OLIGOPEPTIDE/DIPEPTIDE ABC TRANSPORTER, ATPASE SUBUNIT"/>
    <property type="match status" value="1"/>
</dbReference>
<evidence type="ECO:0000256" key="2">
    <source>
        <dbReference type="ARBA" id="ARBA00022741"/>
    </source>
</evidence>
<protein>
    <recommendedName>
        <fullName evidence="4">Oligopeptide/dipeptide ABC transporter C-terminal domain-containing protein</fullName>
    </recommendedName>
</protein>
<dbReference type="Gene3D" id="3.40.50.300">
    <property type="entry name" value="P-loop containing nucleotide triphosphate hydrolases"/>
    <property type="match status" value="1"/>
</dbReference>
<proteinExistence type="predicted"/>
<accession>X1T749</accession>
<dbReference type="PANTHER" id="PTHR43067:SF3">
    <property type="entry name" value="MALTOSE ABC TRANSPORTER, ATP-BINDING PROTEIN"/>
    <property type="match status" value="1"/>
</dbReference>
<reference evidence="5" key="1">
    <citation type="journal article" date="2014" name="Front. Microbiol.">
        <title>High frequency of phylogenetically diverse reductive dehalogenase-homologous genes in deep subseafloor sedimentary metagenomes.</title>
        <authorList>
            <person name="Kawai M."/>
            <person name="Futagami T."/>
            <person name="Toyoda A."/>
            <person name="Takaki Y."/>
            <person name="Nishi S."/>
            <person name="Hori S."/>
            <person name="Arai W."/>
            <person name="Tsubouchi T."/>
            <person name="Morono Y."/>
            <person name="Uchiyama I."/>
            <person name="Ito T."/>
            <person name="Fujiyama A."/>
            <person name="Inagaki F."/>
            <person name="Takami H."/>
        </authorList>
    </citation>
    <scope>NUCLEOTIDE SEQUENCE</scope>
    <source>
        <strain evidence="5">Expedition CK06-06</strain>
    </source>
</reference>
<evidence type="ECO:0000256" key="1">
    <source>
        <dbReference type="ARBA" id="ARBA00022448"/>
    </source>
</evidence>
<sequence>EEGRTTDLFEDPRHPYTRGLLTSVPKITGGGVAEGIRGRIPSYLNPPKGCRFHPRCDNAMAQCEKQRPLFFEIDQDHKVACFLYKED</sequence>
<evidence type="ECO:0000259" key="4">
    <source>
        <dbReference type="Pfam" id="PF08352"/>
    </source>
</evidence>
<dbReference type="EMBL" id="BARW01005799">
    <property type="protein sequence ID" value="GAI83385.1"/>
    <property type="molecule type" value="Genomic_DNA"/>
</dbReference>
<feature type="domain" description="Oligopeptide/dipeptide ABC transporter C-terminal" evidence="4">
    <location>
        <begin position="1"/>
        <end position="63"/>
    </location>
</feature>
<comment type="caution">
    <text evidence="5">The sequence shown here is derived from an EMBL/GenBank/DDBJ whole genome shotgun (WGS) entry which is preliminary data.</text>
</comment>
<dbReference type="InterPro" id="IPR027417">
    <property type="entry name" value="P-loop_NTPase"/>
</dbReference>
<feature type="non-terminal residue" evidence="5">
    <location>
        <position position="1"/>
    </location>
</feature>
<dbReference type="Pfam" id="PF08352">
    <property type="entry name" value="oligo_HPY"/>
    <property type="match status" value="1"/>
</dbReference>
<gene>
    <name evidence="5" type="ORF">S12H4_12310</name>
</gene>